<keyword evidence="4" id="KW-1185">Reference proteome</keyword>
<dbReference type="SUPFAM" id="SSF51905">
    <property type="entry name" value="FAD/NAD(P)-binding domain"/>
    <property type="match status" value="1"/>
</dbReference>
<keyword evidence="1" id="KW-1133">Transmembrane helix</keyword>
<dbReference type="InterPro" id="IPR036188">
    <property type="entry name" value="FAD/NAD-bd_sf"/>
</dbReference>
<keyword evidence="1" id="KW-0812">Transmembrane</keyword>
<dbReference type="InterPro" id="IPR007867">
    <property type="entry name" value="GMC_OxRtase_C"/>
</dbReference>
<comment type="caution">
    <text evidence="3">The sequence shown here is derived from an EMBL/GenBank/DDBJ whole genome shotgun (WGS) entry which is preliminary data.</text>
</comment>
<protein>
    <recommendedName>
        <fullName evidence="2">Glucose-methanol-choline oxidoreductase C-terminal domain-containing protein</fullName>
    </recommendedName>
</protein>
<dbReference type="Pfam" id="PF05199">
    <property type="entry name" value="GMC_oxred_C"/>
    <property type="match status" value="1"/>
</dbReference>
<proteinExistence type="predicted"/>
<dbReference type="AlphaFoldDB" id="A0A9W9VU63"/>
<feature type="domain" description="Glucose-methanol-choline oxidoreductase C-terminal" evidence="2">
    <location>
        <begin position="118"/>
        <end position="207"/>
    </location>
</feature>
<sequence>MTLGRGPLTSNIGEAAAFLRSADYNFSKISWLADGLHFWMCYAGLGDIWGTLGFYSSWRRESTGGKQRVYYYPYQPSSPEQRRYYPSKQGPMGTTIIQLSLTPNTYPMRAIMTQNILLTGPRVCLRIVRSPALQKHLEPVPVNGDLTSAWWPYSSSNIESISDGDLISFMKEKAFTLYHPVGTVRMGSDPRTSAIDLKCRVHNVKGLGHPTAPIGAMAYKLSDMIK</sequence>
<dbReference type="EMBL" id="JAPZBS010000001">
    <property type="protein sequence ID" value="KAJ5389447.1"/>
    <property type="molecule type" value="Genomic_DNA"/>
</dbReference>
<dbReference type="Proteomes" id="UP001147782">
    <property type="component" value="Unassembled WGS sequence"/>
</dbReference>
<accession>A0A9W9VU63</accession>
<dbReference type="Gene3D" id="3.50.50.60">
    <property type="entry name" value="FAD/NAD(P)-binding domain"/>
    <property type="match status" value="1"/>
</dbReference>
<dbReference type="GO" id="GO:0016614">
    <property type="term" value="F:oxidoreductase activity, acting on CH-OH group of donors"/>
    <property type="evidence" value="ECO:0007669"/>
    <property type="project" value="InterPro"/>
</dbReference>
<reference evidence="3" key="1">
    <citation type="submission" date="2022-11" db="EMBL/GenBank/DDBJ databases">
        <authorList>
            <person name="Petersen C."/>
        </authorList>
    </citation>
    <scope>NUCLEOTIDE SEQUENCE</scope>
    <source>
        <strain evidence="3">IBT 29864</strain>
    </source>
</reference>
<evidence type="ECO:0000256" key="1">
    <source>
        <dbReference type="SAM" id="Phobius"/>
    </source>
</evidence>
<keyword evidence="1" id="KW-0472">Membrane</keyword>
<feature type="transmembrane region" description="Helical" evidence="1">
    <location>
        <begin position="36"/>
        <end position="58"/>
    </location>
</feature>
<name>A0A9W9VU63_9EURO</name>
<dbReference type="RefSeq" id="XP_056560175.1">
    <property type="nucleotide sequence ID" value="XM_056693446.1"/>
</dbReference>
<evidence type="ECO:0000313" key="4">
    <source>
        <dbReference type="Proteomes" id="UP001147782"/>
    </source>
</evidence>
<evidence type="ECO:0000313" key="3">
    <source>
        <dbReference type="EMBL" id="KAJ5389447.1"/>
    </source>
</evidence>
<organism evidence="3 4">
    <name type="scientific">Penicillium cataractarum</name>
    <dbReference type="NCBI Taxonomy" id="2100454"/>
    <lineage>
        <taxon>Eukaryota</taxon>
        <taxon>Fungi</taxon>
        <taxon>Dikarya</taxon>
        <taxon>Ascomycota</taxon>
        <taxon>Pezizomycotina</taxon>
        <taxon>Eurotiomycetes</taxon>
        <taxon>Eurotiomycetidae</taxon>
        <taxon>Eurotiales</taxon>
        <taxon>Aspergillaceae</taxon>
        <taxon>Penicillium</taxon>
    </lineage>
</organism>
<dbReference type="SUPFAM" id="SSF54373">
    <property type="entry name" value="FAD-linked reductases, C-terminal domain"/>
    <property type="match status" value="1"/>
</dbReference>
<dbReference type="OrthoDB" id="269227at2759"/>
<reference evidence="3" key="2">
    <citation type="journal article" date="2023" name="IMA Fungus">
        <title>Comparative genomic study of the Penicillium genus elucidates a diverse pangenome and 15 lateral gene transfer events.</title>
        <authorList>
            <person name="Petersen C."/>
            <person name="Sorensen T."/>
            <person name="Nielsen M.R."/>
            <person name="Sondergaard T.E."/>
            <person name="Sorensen J.L."/>
            <person name="Fitzpatrick D.A."/>
            <person name="Frisvad J.C."/>
            <person name="Nielsen K.L."/>
        </authorList>
    </citation>
    <scope>NUCLEOTIDE SEQUENCE</scope>
    <source>
        <strain evidence="3">IBT 29864</strain>
    </source>
</reference>
<evidence type="ECO:0000259" key="2">
    <source>
        <dbReference type="Pfam" id="PF05199"/>
    </source>
</evidence>
<dbReference type="GeneID" id="81432623"/>
<dbReference type="Gene3D" id="3.30.560.10">
    <property type="entry name" value="Glucose Oxidase, domain 3"/>
    <property type="match status" value="1"/>
</dbReference>
<gene>
    <name evidence="3" type="ORF">N7496_000515</name>
</gene>